<dbReference type="PATRIC" id="fig|1029756.8.peg.1151"/>
<dbReference type="FunFam" id="2.60.370.10:FF:000001">
    <property type="entry name" value="COX11 cytochrome c oxidase assembly homolog"/>
    <property type="match status" value="1"/>
</dbReference>
<feature type="topological domain" description="Cytoplasmic" evidence="10">
    <location>
        <begin position="1"/>
        <end position="24"/>
    </location>
</feature>
<dbReference type="EMBL" id="CP006912">
    <property type="protein sequence ID" value="AHB47965.1"/>
    <property type="molecule type" value="Genomic_DNA"/>
</dbReference>
<keyword evidence="6 10" id="KW-0735">Signal-anchor</keyword>
<evidence type="ECO:0000256" key="3">
    <source>
        <dbReference type="ARBA" id="ARBA00009620"/>
    </source>
</evidence>
<keyword evidence="5 10" id="KW-0812">Transmembrane</keyword>
<dbReference type="STRING" id="1029756.W911_05470"/>
<dbReference type="InterPro" id="IPR023471">
    <property type="entry name" value="CtaG/Cox11_dom_sf"/>
</dbReference>
<dbReference type="Pfam" id="PF04442">
    <property type="entry name" value="CtaG_Cox11"/>
    <property type="match status" value="1"/>
</dbReference>
<accession>V5SD30</accession>
<feature type="transmembrane region" description="Helical" evidence="12">
    <location>
        <begin position="29"/>
        <end position="48"/>
    </location>
</feature>
<dbReference type="GO" id="GO:0008535">
    <property type="term" value="P:respiratory chain complex IV assembly"/>
    <property type="evidence" value="ECO:0007669"/>
    <property type="project" value="UniProtKB-UniRule"/>
</dbReference>
<evidence type="ECO:0000256" key="8">
    <source>
        <dbReference type="ARBA" id="ARBA00023008"/>
    </source>
</evidence>
<dbReference type="InterPro" id="IPR007533">
    <property type="entry name" value="Cyt_c_oxidase_assmbl_CtaG"/>
</dbReference>
<evidence type="ECO:0000256" key="4">
    <source>
        <dbReference type="ARBA" id="ARBA00015384"/>
    </source>
</evidence>
<dbReference type="KEGG" id="hni:W911_05470"/>
<gene>
    <name evidence="10" type="primary">ctaG</name>
    <name evidence="13" type="ORF">W911_05470</name>
</gene>
<dbReference type="HAMAP" id="MF_00155">
    <property type="entry name" value="CtaG"/>
    <property type="match status" value="1"/>
</dbReference>
<feature type="topological domain" description="Periplasmic" evidence="10">
    <location>
        <begin position="48"/>
        <end position="211"/>
    </location>
</feature>
<evidence type="ECO:0000256" key="6">
    <source>
        <dbReference type="ARBA" id="ARBA00022968"/>
    </source>
</evidence>
<dbReference type="GO" id="GO:0005886">
    <property type="term" value="C:plasma membrane"/>
    <property type="evidence" value="ECO:0007669"/>
    <property type="project" value="UniProtKB-SubCell"/>
</dbReference>
<dbReference type="GO" id="GO:0005507">
    <property type="term" value="F:copper ion binding"/>
    <property type="evidence" value="ECO:0007669"/>
    <property type="project" value="InterPro"/>
</dbReference>
<keyword evidence="10" id="KW-0997">Cell inner membrane</keyword>
<evidence type="ECO:0000256" key="9">
    <source>
        <dbReference type="ARBA" id="ARBA00023136"/>
    </source>
</evidence>
<evidence type="ECO:0000256" key="11">
    <source>
        <dbReference type="SAM" id="MobiDB-lite"/>
    </source>
</evidence>
<dbReference type="Gene3D" id="2.60.370.10">
    <property type="entry name" value="Ctag/Cox11"/>
    <property type="match status" value="1"/>
</dbReference>
<evidence type="ECO:0000256" key="10">
    <source>
        <dbReference type="HAMAP-Rule" id="MF_00155"/>
    </source>
</evidence>
<keyword evidence="7 10" id="KW-1133">Transmembrane helix</keyword>
<dbReference type="NCBIfam" id="NF003465">
    <property type="entry name" value="PRK05089.1"/>
    <property type="match status" value="1"/>
</dbReference>
<dbReference type="SUPFAM" id="SSF110111">
    <property type="entry name" value="Ctag/Cox11"/>
    <property type="match status" value="1"/>
</dbReference>
<comment type="similarity">
    <text evidence="3 10">Belongs to the COX11/CtaG family.</text>
</comment>
<sequence>MTADGHNDEGARGTEPEFDPVRRTSNGRVVLVCISALLFMGAAAWAAVPLYQLFCQVTGFGGTPMRADQIPNQVFDRVITVRLDSNVAPGLPWSFVPVQRTMDVKVGENMLGFYTAHNASDKPITGTATFNVSPYAAGPYFAKIDCFCFTEQTLQPGETVEMPVSFFVDPSIMDDREADRIREITLSYTFYPMTSGPQAKVQTTKEPKTGG</sequence>
<evidence type="ECO:0000256" key="5">
    <source>
        <dbReference type="ARBA" id="ARBA00022692"/>
    </source>
</evidence>
<dbReference type="PIRSF" id="PIRSF005413">
    <property type="entry name" value="COX11"/>
    <property type="match status" value="1"/>
</dbReference>
<organism evidence="13 14">
    <name type="scientific">Hyphomicrobium nitrativorans NL23</name>
    <dbReference type="NCBI Taxonomy" id="1029756"/>
    <lineage>
        <taxon>Bacteria</taxon>
        <taxon>Pseudomonadati</taxon>
        <taxon>Pseudomonadota</taxon>
        <taxon>Alphaproteobacteria</taxon>
        <taxon>Hyphomicrobiales</taxon>
        <taxon>Hyphomicrobiaceae</taxon>
        <taxon>Hyphomicrobium</taxon>
    </lineage>
</organism>
<evidence type="ECO:0000256" key="2">
    <source>
        <dbReference type="ARBA" id="ARBA00004382"/>
    </source>
</evidence>
<dbReference type="PANTHER" id="PTHR21320">
    <property type="entry name" value="CYTOCHROME C OXIDASE ASSEMBLY PROTEIN COX11-RELATED"/>
    <property type="match status" value="1"/>
</dbReference>
<dbReference type="HOGENOM" id="CLU_045000_5_0_5"/>
<protein>
    <recommendedName>
        <fullName evidence="4 10">Cytochrome c oxidase assembly protein CtaG</fullName>
    </recommendedName>
</protein>
<keyword evidence="9 10" id="KW-0472">Membrane</keyword>
<keyword evidence="14" id="KW-1185">Reference proteome</keyword>
<evidence type="ECO:0000256" key="1">
    <source>
        <dbReference type="ARBA" id="ARBA00004007"/>
    </source>
</evidence>
<name>V5SD30_9HYPH</name>
<proteinExistence type="inferred from homology"/>
<comment type="function">
    <text evidence="1 10">Exerts its effect at some terminal stage of cytochrome c oxidase synthesis, probably by being involved in the insertion of the copper B into subunit I.</text>
</comment>
<evidence type="ECO:0000256" key="12">
    <source>
        <dbReference type="SAM" id="Phobius"/>
    </source>
</evidence>
<dbReference type="PANTHER" id="PTHR21320:SF3">
    <property type="entry name" value="CYTOCHROME C OXIDASE ASSEMBLY PROTEIN COX11, MITOCHONDRIAL-RELATED"/>
    <property type="match status" value="1"/>
</dbReference>
<reference evidence="13 14" key="1">
    <citation type="journal article" date="2014" name="Genome Announc.">
        <title>Complete Genome Sequence of Hyphomicrobium nitrativorans Strain NL23, a Denitrifying Bacterium Isolated from Biofilm of a Methanol-Fed Denitrification System Treating Seawater at the Montreal Biodome.</title>
        <authorList>
            <person name="Martineau C."/>
            <person name="Villeneuve C."/>
            <person name="Mauffrey F."/>
            <person name="Villemur R."/>
        </authorList>
    </citation>
    <scope>NUCLEOTIDE SEQUENCE [LARGE SCALE GENOMIC DNA]</scope>
    <source>
        <strain evidence="13">NL23</strain>
    </source>
</reference>
<evidence type="ECO:0000256" key="7">
    <source>
        <dbReference type="ARBA" id="ARBA00022989"/>
    </source>
</evidence>
<dbReference type="AlphaFoldDB" id="V5SD30"/>
<keyword evidence="8 10" id="KW-0186">Copper</keyword>
<evidence type="ECO:0000313" key="13">
    <source>
        <dbReference type="EMBL" id="AHB47965.1"/>
    </source>
</evidence>
<feature type="region of interest" description="Disordered" evidence="11">
    <location>
        <begin position="1"/>
        <end position="20"/>
    </location>
</feature>
<keyword evidence="10" id="KW-1003">Cell membrane</keyword>
<comment type="subcellular location">
    <subcellularLocation>
        <location evidence="2 10">Cell inner membrane</location>
        <topology evidence="2 10">Single-pass type II membrane protein</topology>
        <orientation evidence="2 10">Periplasmic side</orientation>
    </subcellularLocation>
</comment>
<evidence type="ECO:0000313" key="14">
    <source>
        <dbReference type="Proteomes" id="UP000018542"/>
    </source>
</evidence>
<dbReference type="Proteomes" id="UP000018542">
    <property type="component" value="Chromosome"/>
</dbReference>